<dbReference type="Proteomes" id="UP000191257">
    <property type="component" value="Chromosome"/>
</dbReference>
<dbReference type="KEGG" id="pye:A6J80_14870"/>
<evidence type="ECO:0000313" key="3">
    <source>
        <dbReference type="EMBL" id="AYF00333.1"/>
    </source>
</evidence>
<protein>
    <recommendedName>
        <fullName evidence="9">DUF1127 domain-containing protein</fullName>
    </recommendedName>
</protein>
<dbReference type="EMBL" id="CP031078">
    <property type="protein sequence ID" value="AYF00333.1"/>
    <property type="molecule type" value="Genomic_DNA"/>
</dbReference>
<evidence type="ECO:0000313" key="2">
    <source>
        <dbReference type="EMBL" id="ATQ56099.1"/>
    </source>
</evidence>
<dbReference type="AlphaFoldDB" id="A0A1V0GUX3"/>
<dbReference type="GeneID" id="78897992"/>
<dbReference type="STRING" id="147645.A6J80_14870"/>
<dbReference type="Proteomes" id="UP000324507">
    <property type="component" value="Chromosome"/>
</dbReference>
<proteinExistence type="predicted"/>
<dbReference type="eggNOG" id="ENOG50317PJ">
    <property type="taxonomic scope" value="Bacteria"/>
</dbReference>
<organism evidence="1 5">
    <name type="scientific">Paracoccus yeei</name>
    <dbReference type="NCBI Taxonomy" id="147645"/>
    <lineage>
        <taxon>Bacteria</taxon>
        <taxon>Pseudomonadati</taxon>
        <taxon>Pseudomonadota</taxon>
        <taxon>Alphaproteobacteria</taxon>
        <taxon>Rhodobacterales</taxon>
        <taxon>Paracoccaceae</taxon>
        <taxon>Paracoccus</taxon>
    </lineage>
</organism>
<evidence type="ECO:0000313" key="7">
    <source>
        <dbReference type="Proteomes" id="UP000272010"/>
    </source>
</evidence>
<evidence type="ECO:0008006" key="9">
    <source>
        <dbReference type="Google" id="ProtNLM"/>
    </source>
</evidence>
<dbReference type="Proteomes" id="UP000272010">
    <property type="component" value="Chromosome"/>
</dbReference>
<dbReference type="EMBL" id="CP020442">
    <property type="protein sequence ID" value="ARC37479.1"/>
    <property type="molecule type" value="Genomic_DNA"/>
</dbReference>
<dbReference type="Proteomes" id="UP000229314">
    <property type="component" value="Chromosome"/>
</dbReference>
<reference evidence="2 6" key="2">
    <citation type="submission" date="2017-10" db="EMBL/GenBank/DDBJ databases">
        <title>Complete genome sequence of Paracoccus yeei TT13 isolated from human skin.</title>
        <authorList>
            <person name="Lee K."/>
            <person name="Lim J.Y."/>
            <person name="Hwang I."/>
        </authorList>
    </citation>
    <scope>NUCLEOTIDE SEQUENCE [LARGE SCALE GENOMIC DNA]</scope>
    <source>
        <strain evidence="2 6">TT13</strain>
    </source>
</reference>
<reference evidence="7" key="5">
    <citation type="submission" date="2018-07" db="EMBL/GenBank/DDBJ databases">
        <title>Genome Structure of the Opportunistic Pathogen Paracoccus yeei (Alphaproteobacteria) and Identification of Putative Virulence Factors.</title>
        <authorList>
            <person name="Lasek R."/>
            <person name="Szuplewska M."/>
            <person name="Mitura M."/>
            <person name="Decewicz P."/>
            <person name="Chmielowska C."/>
            <person name="Pawlot A."/>
            <person name="Sentkowska D."/>
            <person name="Czarnecki J."/>
            <person name="Bartosik D."/>
        </authorList>
    </citation>
    <scope>NUCLEOTIDE SEQUENCE [LARGE SCALE GENOMIC DNA]</scope>
    <source>
        <strain evidence="7">CCUG 32053</strain>
    </source>
</reference>
<dbReference type="EMBL" id="CP024422">
    <property type="protein sequence ID" value="ATQ56099.1"/>
    <property type="molecule type" value="Genomic_DNA"/>
</dbReference>
<reference evidence="5" key="1">
    <citation type="submission" date="2017-03" db="EMBL/GenBank/DDBJ databases">
        <title>FDA dAtabase for Regulatory Grade micrObial Sequences (FDA-ARGOS): Supporting development and validation of Infectious Disease Dx tests.</title>
        <authorList>
            <person name="Minogue T."/>
            <person name="Wolcott M."/>
            <person name="Wasieloski L."/>
            <person name="Aguilar W."/>
            <person name="Moore D."/>
            <person name="Tallon L."/>
            <person name="Sadzewicz L."/>
            <person name="Sengamalay N."/>
            <person name="Ott S."/>
            <person name="Godinez A."/>
            <person name="Nagaraj S."/>
            <person name="Nadendla S."/>
            <person name="Geyer C."/>
            <person name="Sichtig H."/>
        </authorList>
    </citation>
    <scope>NUCLEOTIDE SEQUENCE [LARGE SCALE GENOMIC DNA]</scope>
    <source>
        <strain evidence="5">FDAARGOS_252</strain>
    </source>
</reference>
<dbReference type="EMBL" id="CP044081">
    <property type="protein sequence ID" value="QEU08119.1"/>
    <property type="molecule type" value="Genomic_DNA"/>
</dbReference>
<reference evidence="3" key="4">
    <citation type="journal article" date="2018" name="Front. Microbiol.">
        <title>Genome Structure of the Opportunistic Pathogen Paracoccus yeei (Alphaproteobacteria) and Identification of Putative Virulence Factors.</title>
        <authorList>
            <person name="Lasek R."/>
            <person name="Szuplewska M."/>
            <person name="Mitura M."/>
            <person name="Decewicz P."/>
            <person name="Chmielowska C."/>
            <person name="Pawlot A."/>
            <person name="Sentkowska D."/>
            <person name="Czarnecki J."/>
            <person name="Bartosik D."/>
        </authorList>
    </citation>
    <scope>NUCLEOTIDE SEQUENCE</scope>
    <source>
        <strain evidence="3">CCUG 32053</strain>
    </source>
</reference>
<reference evidence="4 8" key="6">
    <citation type="submission" date="2019-09" db="EMBL/GenBank/DDBJ databases">
        <title>FDA dAtabase for Regulatory Grade micrObial Sequences (FDA-ARGOS): Supporting development and validation of Infectious Disease Dx tests.</title>
        <authorList>
            <person name="Sciortino C."/>
            <person name="Tallon L."/>
            <person name="Sadzewicz L."/>
            <person name="Vavikolanu K."/>
            <person name="Mehta A."/>
            <person name="Aluvathingal J."/>
            <person name="Nadendla S."/>
            <person name="Nandy P."/>
            <person name="Geyer C."/>
            <person name="Yan Y."/>
            <person name="Sichtig H."/>
        </authorList>
    </citation>
    <scope>NUCLEOTIDE SEQUENCE [LARGE SCALE GENOMIC DNA]</scope>
    <source>
        <strain evidence="4 8">FDAARGOS_643</strain>
    </source>
</reference>
<evidence type="ECO:0000313" key="6">
    <source>
        <dbReference type="Proteomes" id="UP000229314"/>
    </source>
</evidence>
<evidence type="ECO:0000313" key="4">
    <source>
        <dbReference type="EMBL" id="QEU08119.1"/>
    </source>
</evidence>
<reference evidence="1" key="3">
    <citation type="submission" date="2017-12" db="EMBL/GenBank/DDBJ databases">
        <title>FDA dAtabase for Regulatory Grade micrObial Sequences (FDA-ARGOS): Supporting development and validation of Infectious Disease Dx tests.</title>
        <authorList>
            <person name="Campos J."/>
            <person name="Goldberg B."/>
            <person name="Tallon L."/>
            <person name="Sadzewicz L."/>
            <person name="Sengamalay N."/>
            <person name="Ott S."/>
            <person name="Godinez A."/>
            <person name="Nagaraj S."/>
            <person name="Vyas G."/>
            <person name="Aluvathingal J."/>
            <person name="Nadendla S."/>
            <person name="Geyer C."/>
            <person name="Nandy P."/>
            <person name="Hobson J."/>
            <person name="Sichtig H."/>
        </authorList>
    </citation>
    <scope>NUCLEOTIDE SEQUENCE</scope>
    <source>
        <strain evidence="1">FDAARGOS_252</strain>
    </source>
</reference>
<evidence type="ECO:0000313" key="8">
    <source>
        <dbReference type="Proteomes" id="UP000324507"/>
    </source>
</evidence>
<dbReference type="RefSeq" id="WP_080622013.1">
    <property type="nucleotide sequence ID" value="NZ_CAJGAB010000001.1"/>
</dbReference>
<accession>A0A1V0GUX3</accession>
<evidence type="ECO:0000313" key="5">
    <source>
        <dbReference type="Proteomes" id="UP000191257"/>
    </source>
</evidence>
<keyword evidence="5" id="KW-1185">Reference proteome</keyword>
<sequence length="72" mass="8217">MALHTNAYSSWLPAAYDAFFAKLGQGLNAYVETRSRRAEIAALEAKSDEELARMGIARDRIVHYVFRDLVWI</sequence>
<name>A0A1V0GUX3_9RHOB</name>
<gene>
    <name evidence="1" type="ORF">A6J80_14870</name>
    <name evidence="4" type="ORF">FOB51_08970</name>
    <name evidence="3" type="ORF">PY32053_00656</name>
    <name evidence="2" type="ORF">PYTT13_09960</name>
</gene>
<evidence type="ECO:0000313" key="1">
    <source>
        <dbReference type="EMBL" id="ARC37479.1"/>
    </source>
</evidence>